<evidence type="ECO:0000313" key="2">
    <source>
        <dbReference type="Proteomes" id="UP000233837"/>
    </source>
</evidence>
<gene>
    <name evidence="1" type="ORF">MA16_Dca007165</name>
</gene>
<dbReference type="Proteomes" id="UP000233837">
    <property type="component" value="Unassembled WGS sequence"/>
</dbReference>
<reference evidence="1 2" key="1">
    <citation type="journal article" date="2016" name="Sci. Rep.">
        <title>The Dendrobium catenatum Lindl. genome sequence provides insights into polysaccharide synthase, floral development and adaptive evolution.</title>
        <authorList>
            <person name="Zhang G.Q."/>
            <person name="Xu Q."/>
            <person name="Bian C."/>
            <person name="Tsai W.C."/>
            <person name="Yeh C.M."/>
            <person name="Liu K.W."/>
            <person name="Yoshida K."/>
            <person name="Zhang L.S."/>
            <person name="Chang S.B."/>
            <person name="Chen F."/>
            <person name="Shi Y."/>
            <person name="Su Y.Y."/>
            <person name="Zhang Y.Q."/>
            <person name="Chen L.J."/>
            <person name="Yin Y."/>
            <person name="Lin M."/>
            <person name="Huang H."/>
            <person name="Deng H."/>
            <person name="Wang Z.W."/>
            <person name="Zhu S.L."/>
            <person name="Zhao X."/>
            <person name="Deng C."/>
            <person name="Niu S.C."/>
            <person name="Huang J."/>
            <person name="Wang M."/>
            <person name="Liu G.H."/>
            <person name="Yang H.J."/>
            <person name="Xiao X.J."/>
            <person name="Hsiao Y.Y."/>
            <person name="Wu W.L."/>
            <person name="Chen Y.Y."/>
            <person name="Mitsuda N."/>
            <person name="Ohme-Takagi M."/>
            <person name="Luo Y.B."/>
            <person name="Van de Peer Y."/>
            <person name="Liu Z.J."/>
        </authorList>
    </citation>
    <scope>NUCLEOTIDE SEQUENCE [LARGE SCALE GENOMIC DNA]</scope>
    <source>
        <tissue evidence="1">The whole plant</tissue>
    </source>
</reference>
<proteinExistence type="predicted"/>
<protein>
    <submittedName>
        <fullName evidence="1">Uncharacterized protein</fullName>
    </submittedName>
</protein>
<dbReference type="EMBL" id="KZ502938">
    <property type="protein sequence ID" value="PKU70413.1"/>
    <property type="molecule type" value="Genomic_DNA"/>
</dbReference>
<organism evidence="1 2">
    <name type="scientific">Dendrobium catenatum</name>
    <dbReference type="NCBI Taxonomy" id="906689"/>
    <lineage>
        <taxon>Eukaryota</taxon>
        <taxon>Viridiplantae</taxon>
        <taxon>Streptophyta</taxon>
        <taxon>Embryophyta</taxon>
        <taxon>Tracheophyta</taxon>
        <taxon>Spermatophyta</taxon>
        <taxon>Magnoliopsida</taxon>
        <taxon>Liliopsida</taxon>
        <taxon>Asparagales</taxon>
        <taxon>Orchidaceae</taxon>
        <taxon>Epidendroideae</taxon>
        <taxon>Malaxideae</taxon>
        <taxon>Dendrobiinae</taxon>
        <taxon>Dendrobium</taxon>
    </lineage>
</organism>
<keyword evidence="2" id="KW-1185">Reference proteome</keyword>
<reference evidence="1 2" key="2">
    <citation type="journal article" date="2017" name="Nature">
        <title>The Apostasia genome and the evolution of orchids.</title>
        <authorList>
            <person name="Zhang G.Q."/>
            <person name="Liu K.W."/>
            <person name="Li Z."/>
            <person name="Lohaus R."/>
            <person name="Hsiao Y.Y."/>
            <person name="Niu S.C."/>
            <person name="Wang J.Y."/>
            <person name="Lin Y.C."/>
            <person name="Xu Q."/>
            <person name="Chen L.J."/>
            <person name="Yoshida K."/>
            <person name="Fujiwara S."/>
            <person name="Wang Z.W."/>
            <person name="Zhang Y.Q."/>
            <person name="Mitsuda N."/>
            <person name="Wang M."/>
            <person name="Liu G.H."/>
            <person name="Pecoraro L."/>
            <person name="Huang H.X."/>
            <person name="Xiao X.J."/>
            <person name="Lin M."/>
            <person name="Wu X.Y."/>
            <person name="Wu W.L."/>
            <person name="Chen Y.Y."/>
            <person name="Chang S.B."/>
            <person name="Sakamoto S."/>
            <person name="Ohme-Takagi M."/>
            <person name="Yagi M."/>
            <person name="Zeng S.J."/>
            <person name="Shen C.Y."/>
            <person name="Yeh C.M."/>
            <person name="Luo Y.B."/>
            <person name="Tsai W.C."/>
            <person name="Van de Peer Y."/>
            <person name="Liu Z.J."/>
        </authorList>
    </citation>
    <scope>NUCLEOTIDE SEQUENCE [LARGE SCALE GENOMIC DNA]</scope>
    <source>
        <tissue evidence="1">The whole plant</tissue>
    </source>
</reference>
<evidence type="ECO:0000313" key="1">
    <source>
        <dbReference type="EMBL" id="PKU70413.1"/>
    </source>
</evidence>
<name>A0A2I0W434_9ASPA</name>
<accession>A0A2I0W434</accession>
<dbReference type="AlphaFoldDB" id="A0A2I0W434"/>
<sequence length="78" mass="9451">MTPERFRRYWRRSMRRNKPISHYFHRTLRRKKSPASDPPKNPPLKALFFETEPLWPVTSFLLFSHLDRRSSSPSVARP</sequence>